<sequence>MHTVVKKNEEHTSSTTPVNWGVRANERAAGGRPQAEATRGSHPPVKEHPYTTLPNQQHCEQTEYVALAYD</sequence>
<evidence type="ECO:0000256" key="1">
    <source>
        <dbReference type="SAM" id="MobiDB-lite"/>
    </source>
</evidence>
<reference evidence="2" key="2">
    <citation type="submission" date="2018-05" db="EMBL/GenBank/DDBJ databases">
        <title>OpunRS2 (Oryza punctata Reference Sequence Version 2).</title>
        <authorList>
            <person name="Zhang J."/>
            <person name="Kudrna D."/>
            <person name="Lee S."/>
            <person name="Talag J."/>
            <person name="Welchert J."/>
            <person name="Wing R.A."/>
        </authorList>
    </citation>
    <scope>NUCLEOTIDE SEQUENCE [LARGE SCALE GENOMIC DNA]</scope>
</reference>
<evidence type="ECO:0000313" key="3">
    <source>
        <dbReference type="Proteomes" id="UP000026962"/>
    </source>
</evidence>
<dbReference type="EnsemblPlants" id="OPUNC03G11800.1">
    <property type="protein sequence ID" value="OPUNC03G11800.1"/>
    <property type="gene ID" value="OPUNC03G11800"/>
</dbReference>
<proteinExistence type="predicted"/>
<organism evidence="2">
    <name type="scientific">Oryza punctata</name>
    <name type="common">Red rice</name>
    <dbReference type="NCBI Taxonomy" id="4537"/>
    <lineage>
        <taxon>Eukaryota</taxon>
        <taxon>Viridiplantae</taxon>
        <taxon>Streptophyta</taxon>
        <taxon>Embryophyta</taxon>
        <taxon>Tracheophyta</taxon>
        <taxon>Spermatophyta</taxon>
        <taxon>Magnoliopsida</taxon>
        <taxon>Liliopsida</taxon>
        <taxon>Poales</taxon>
        <taxon>Poaceae</taxon>
        <taxon>BOP clade</taxon>
        <taxon>Oryzoideae</taxon>
        <taxon>Oryzeae</taxon>
        <taxon>Oryzinae</taxon>
        <taxon>Oryza</taxon>
    </lineage>
</organism>
<feature type="compositionally biased region" description="Basic and acidic residues" evidence="1">
    <location>
        <begin position="1"/>
        <end position="12"/>
    </location>
</feature>
<name>A0A0E0KBX3_ORYPU</name>
<dbReference type="AlphaFoldDB" id="A0A0E0KBX3"/>
<protein>
    <submittedName>
        <fullName evidence="2">Uncharacterized protein</fullName>
    </submittedName>
</protein>
<dbReference type="HOGENOM" id="CLU_2762201_0_0_1"/>
<reference evidence="2" key="1">
    <citation type="submission" date="2015-04" db="UniProtKB">
        <authorList>
            <consortium name="EnsemblPlants"/>
        </authorList>
    </citation>
    <scope>IDENTIFICATION</scope>
</reference>
<evidence type="ECO:0000313" key="2">
    <source>
        <dbReference type="EnsemblPlants" id="OPUNC03G11800.1"/>
    </source>
</evidence>
<dbReference type="Gramene" id="OPUNC03G11800.1">
    <property type="protein sequence ID" value="OPUNC03G11800.1"/>
    <property type="gene ID" value="OPUNC03G11800"/>
</dbReference>
<accession>A0A0E0KBX3</accession>
<dbReference type="Proteomes" id="UP000026962">
    <property type="component" value="Chromosome 3"/>
</dbReference>
<feature type="region of interest" description="Disordered" evidence="1">
    <location>
        <begin position="1"/>
        <end position="52"/>
    </location>
</feature>
<keyword evidence="3" id="KW-1185">Reference proteome</keyword>